<name>F0BG52_9XANT</name>
<reference evidence="2 3" key="1">
    <citation type="journal article" date="2011" name="BMC Genomics">
        <title>Comparative genomics reveals diversity among xanthomonads infecting tomato and pepper.</title>
        <authorList>
            <person name="Potnis N."/>
            <person name="Krasileva K."/>
            <person name="Chow V."/>
            <person name="Almeida N.F."/>
            <person name="Patil P.B."/>
            <person name="Ryan R.P."/>
            <person name="Sharlach M."/>
            <person name="Behlau F."/>
            <person name="Dow J.M."/>
            <person name="Momol M.T."/>
            <person name="White F.F."/>
            <person name="Preston J.F."/>
            <person name="Vinatzer B.A."/>
            <person name="Koebnik R."/>
            <person name="Setubal J.C."/>
            <person name="Norman D.J."/>
            <person name="Staskawicz B.J."/>
            <person name="Jones J.B."/>
        </authorList>
    </citation>
    <scope>NUCLEOTIDE SEQUENCE [LARGE SCALE GENOMIC DNA]</scope>
    <source>
        <strain evidence="2 3">ATCC 35937</strain>
    </source>
</reference>
<evidence type="ECO:0000256" key="1">
    <source>
        <dbReference type="SAM" id="MobiDB-lite"/>
    </source>
</evidence>
<dbReference type="AlphaFoldDB" id="F0BG52"/>
<evidence type="ECO:0000313" key="3">
    <source>
        <dbReference type="Proteomes" id="UP000003299"/>
    </source>
</evidence>
<gene>
    <name evidence="2" type="primary">xopAR</name>
    <name evidence="2" type="ORF">XVE_3216</name>
</gene>
<accession>F0BG52</accession>
<feature type="compositionally biased region" description="Low complexity" evidence="1">
    <location>
        <begin position="8"/>
        <end position="31"/>
    </location>
</feature>
<dbReference type="KEGG" id="xve:BJD12_08000"/>
<comment type="caution">
    <text evidence="2">The sequence shown here is derived from an EMBL/GenBank/DDBJ whole genome shotgun (WGS) entry which is preliminary data.</text>
</comment>
<dbReference type="EMBL" id="AEQV01000121">
    <property type="protein sequence ID" value="EGD08505.1"/>
    <property type="molecule type" value="Genomic_DNA"/>
</dbReference>
<proteinExistence type="predicted"/>
<sequence length="132" mass="14897">MTSPIRGASSSNYHYSVASSPESSPPQQRQPAGLQPSAEFTGLERMSGRRRRPAEIFNVRFSTDNPAIHEVPCEDRKPDIVLQEDTELSRRAGMLYGGYPQGLPSDVKKSIKKDYKLYNEYKDILKNKGYKS</sequence>
<evidence type="ECO:0000313" key="2">
    <source>
        <dbReference type="EMBL" id="EGD08505.1"/>
    </source>
</evidence>
<dbReference type="Proteomes" id="UP000003299">
    <property type="component" value="Unassembled WGS sequence"/>
</dbReference>
<feature type="region of interest" description="Disordered" evidence="1">
    <location>
        <begin position="1"/>
        <end position="52"/>
    </location>
</feature>
<protein>
    <submittedName>
        <fullName evidence="2">Putative Xanthomonas outer protein AR</fullName>
    </submittedName>
</protein>
<organism evidence="2 3">
    <name type="scientific">Xanthomonas vesicatoria ATCC 35937</name>
    <dbReference type="NCBI Taxonomy" id="925775"/>
    <lineage>
        <taxon>Bacteria</taxon>
        <taxon>Pseudomonadati</taxon>
        <taxon>Pseudomonadota</taxon>
        <taxon>Gammaproteobacteria</taxon>
        <taxon>Lysobacterales</taxon>
        <taxon>Lysobacteraceae</taxon>
        <taxon>Xanthomonas</taxon>
    </lineage>
</organism>